<feature type="region of interest" description="Disordered" evidence="4">
    <location>
        <begin position="1267"/>
        <end position="1286"/>
    </location>
</feature>
<feature type="compositionally biased region" description="Polar residues" evidence="4">
    <location>
        <begin position="1109"/>
        <end position="1119"/>
    </location>
</feature>
<dbReference type="SMART" id="SM01014">
    <property type="entry name" value="ARID"/>
    <property type="match status" value="1"/>
</dbReference>
<feature type="region of interest" description="Disordered" evidence="4">
    <location>
        <begin position="1147"/>
        <end position="1171"/>
    </location>
</feature>
<dbReference type="EMBL" id="LSMT01000021">
    <property type="protein sequence ID" value="PFX32546.1"/>
    <property type="molecule type" value="Genomic_DNA"/>
</dbReference>
<dbReference type="Pfam" id="PF01388">
    <property type="entry name" value="ARID"/>
    <property type="match status" value="1"/>
</dbReference>
<keyword evidence="3" id="KW-0539">Nucleus</keyword>
<feature type="region of interest" description="Disordered" evidence="4">
    <location>
        <begin position="576"/>
        <end position="596"/>
    </location>
</feature>
<dbReference type="GO" id="GO:0003682">
    <property type="term" value="F:chromatin binding"/>
    <property type="evidence" value="ECO:0007669"/>
    <property type="project" value="InterPro"/>
</dbReference>
<evidence type="ECO:0000256" key="3">
    <source>
        <dbReference type="ARBA" id="ARBA00023242"/>
    </source>
</evidence>
<dbReference type="InterPro" id="IPR001025">
    <property type="entry name" value="BAH_dom"/>
</dbReference>
<reference evidence="8" key="1">
    <citation type="journal article" date="2017" name="bioRxiv">
        <title>Comparative analysis of the genomes of Stylophora pistillata and Acropora digitifera provides evidence for extensive differences between species of corals.</title>
        <authorList>
            <person name="Voolstra C.R."/>
            <person name="Li Y."/>
            <person name="Liew Y.J."/>
            <person name="Baumgarten S."/>
            <person name="Zoccola D."/>
            <person name="Flot J.-F."/>
            <person name="Tambutte S."/>
            <person name="Allemand D."/>
            <person name="Aranda M."/>
        </authorList>
    </citation>
    <scope>NUCLEOTIDE SEQUENCE [LARGE SCALE GENOMIC DNA]</scope>
</reference>
<feature type="compositionally biased region" description="Polar residues" evidence="4">
    <location>
        <begin position="1030"/>
        <end position="1039"/>
    </location>
</feature>
<feature type="domain" description="BAH" evidence="6">
    <location>
        <begin position="34"/>
        <end position="155"/>
    </location>
</feature>
<feature type="region of interest" description="Disordered" evidence="4">
    <location>
        <begin position="832"/>
        <end position="858"/>
    </location>
</feature>
<dbReference type="GO" id="GO:0000976">
    <property type="term" value="F:transcription cis-regulatory region binding"/>
    <property type="evidence" value="ECO:0007669"/>
    <property type="project" value="TreeGrafter"/>
</dbReference>
<keyword evidence="1" id="KW-0805">Transcription regulation</keyword>
<dbReference type="Proteomes" id="UP000225706">
    <property type="component" value="Unassembled WGS sequence"/>
</dbReference>
<dbReference type="OrthoDB" id="5957452at2759"/>
<dbReference type="Gene3D" id="2.30.30.490">
    <property type="match status" value="1"/>
</dbReference>
<keyword evidence="8" id="KW-1185">Reference proteome</keyword>
<feature type="region of interest" description="Disordered" evidence="4">
    <location>
        <begin position="436"/>
        <end position="457"/>
    </location>
</feature>
<feature type="compositionally biased region" description="Polar residues" evidence="4">
    <location>
        <begin position="1267"/>
        <end position="1277"/>
    </location>
</feature>
<evidence type="ECO:0000259" key="6">
    <source>
        <dbReference type="PROSITE" id="PS51038"/>
    </source>
</evidence>
<feature type="compositionally biased region" description="Polar residues" evidence="4">
    <location>
        <begin position="842"/>
        <end position="855"/>
    </location>
</feature>
<accession>A0A2B4ST74</accession>
<evidence type="ECO:0000313" key="7">
    <source>
        <dbReference type="EMBL" id="PFX32546.1"/>
    </source>
</evidence>
<evidence type="ECO:0000256" key="4">
    <source>
        <dbReference type="SAM" id="MobiDB-lite"/>
    </source>
</evidence>
<feature type="domain" description="ARID" evidence="5">
    <location>
        <begin position="612"/>
        <end position="704"/>
    </location>
</feature>
<feature type="region of interest" description="Disordered" evidence="4">
    <location>
        <begin position="918"/>
        <end position="1079"/>
    </location>
</feature>
<dbReference type="SUPFAM" id="SSF46774">
    <property type="entry name" value="ARID-like"/>
    <property type="match status" value="1"/>
</dbReference>
<feature type="compositionally biased region" description="Basic and acidic residues" evidence="4">
    <location>
        <begin position="1002"/>
        <end position="1021"/>
    </location>
</feature>
<gene>
    <name evidence="7" type="primary">ARID5B</name>
    <name evidence="7" type="ORF">AWC38_SpisGene2533</name>
</gene>
<organism evidence="7 8">
    <name type="scientific">Stylophora pistillata</name>
    <name type="common">Smooth cauliflower coral</name>
    <dbReference type="NCBI Taxonomy" id="50429"/>
    <lineage>
        <taxon>Eukaryota</taxon>
        <taxon>Metazoa</taxon>
        <taxon>Cnidaria</taxon>
        <taxon>Anthozoa</taxon>
        <taxon>Hexacorallia</taxon>
        <taxon>Scleractinia</taxon>
        <taxon>Astrocoeniina</taxon>
        <taxon>Pocilloporidae</taxon>
        <taxon>Stylophora</taxon>
    </lineage>
</organism>
<dbReference type="STRING" id="50429.A0A2B4ST74"/>
<name>A0A2B4ST74_STYPI</name>
<evidence type="ECO:0000313" key="8">
    <source>
        <dbReference type="Proteomes" id="UP000225706"/>
    </source>
</evidence>
<dbReference type="SMART" id="SM00501">
    <property type="entry name" value="BRIGHT"/>
    <property type="match status" value="1"/>
</dbReference>
<dbReference type="GO" id="GO:0005634">
    <property type="term" value="C:nucleus"/>
    <property type="evidence" value="ECO:0007669"/>
    <property type="project" value="TreeGrafter"/>
</dbReference>
<feature type="region of interest" description="Disordered" evidence="4">
    <location>
        <begin position="871"/>
        <end position="897"/>
    </location>
</feature>
<feature type="region of interest" description="Disordered" evidence="4">
    <location>
        <begin position="272"/>
        <end position="321"/>
    </location>
</feature>
<dbReference type="InterPro" id="IPR036431">
    <property type="entry name" value="ARID_dom_sf"/>
</dbReference>
<dbReference type="InterPro" id="IPR001606">
    <property type="entry name" value="ARID_dom"/>
</dbReference>
<feature type="compositionally biased region" description="Basic and acidic residues" evidence="4">
    <location>
        <begin position="1055"/>
        <end position="1072"/>
    </location>
</feature>
<dbReference type="Gene3D" id="1.10.150.60">
    <property type="entry name" value="ARID DNA-binding domain"/>
    <property type="match status" value="1"/>
</dbReference>
<feature type="compositionally biased region" description="Low complexity" evidence="4">
    <location>
        <begin position="438"/>
        <end position="450"/>
    </location>
</feature>
<dbReference type="PROSITE" id="PS51011">
    <property type="entry name" value="ARID"/>
    <property type="match status" value="1"/>
</dbReference>
<proteinExistence type="predicted"/>
<evidence type="ECO:0000256" key="1">
    <source>
        <dbReference type="ARBA" id="ARBA00023015"/>
    </source>
</evidence>
<feature type="compositionally biased region" description="Polar residues" evidence="4">
    <location>
        <begin position="960"/>
        <end position="970"/>
    </location>
</feature>
<dbReference type="InterPro" id="IPR043151">
    <property type="entry name" value="BAH_sf"/>
</dbReference>
<feature type="compositionally biased region" description="Basic and acidic residues" evidence="4">
    <location>
        <begin position="883"/>
        <end position="893"/>
    </location>
</feature>
<evidence type="ECO:0000256" key="2">
    <source>
        <dbReference type="ARBA" id="ARBA00023163"/>
    </source>
</evidence>
<dbReference type="PANTHER" id="PTHR13964:SF44">
    <property type="entry name" value="ARID DOMAIN-CONTAINING PROTEIN"/>
    <property type="match status" value="1"/>
</dbReference>
<feature type="region of interest" description="Disordered" evidence="4">
    <location>
        <begin position="1109"/>
        <end position="1128"/>
    </location>
</feature>
<protein>
    <submittedName>
        <fullName evidence="7">AT-rich interactive domain-containing protein 5B</fullName>
    </submittedName>
</protein>
<dbReference type="PROSITE" id="PS51038">
    <property type="entry name" value="BAH"/>
    <property type="match status" value="1"/>
</dbReference>
<dbReference type="CDD" id="cd16869">
    <property type="entry name" value="ARID_ARID5"/>
    <property type="match status" value="1"/>
</dbReference>
<sequence>MPVTEVQWIGASCGRHSTYTFYRGFRLIVDGVAKNFCLGEFYFVRNSTDQPICIAELQLVWYDASTDSQLASARLYFRPEDTPAGRLANHGQDELLYADQKVVIKCHDMAVWQNSGLQWNCGMLPVCESDFVRVNDKYYLNSDYAGKEKETLKIAKEAWVERDHPRTLHILTFPAYCRYRALKERLISGMFLTRAQLMALGGIIAEHKSIRVLFCRDSFHHPSLDKFELSGDNKAPVLKGRPRKKKKLAAENNVLKKKRFVADIQNHLENSPAAKRCKVSEGEESTSSDMSEGVQDKRRAPPAVGRKTKTNGPPPLIKPGIQVSDTEKAKTAEILKIAAQDMPLAKVEHTKIPPPLLPSSKIKADMVCLSQPLQSSPKEISANISECSRTTPIQKQVFSSSTKLRDVENSLNIKKTVSLMKPHLTNRVRTNVAVIPASSPSSTSESRTSRLPNSFTEMKKTSNGTAVTYTHKGDNLRTHPAVQADVHSATVLSTRPVTTTQGTISTQPAASTCTVMRSQPVACLPQPISSVQSVPAKSLQNATPIPGPISSSVNIVDVTKSRFSKENGEKIFRTPSVSDEKKENEMEESVMRKKKKKRLREPGNFKDEVYDDDDEKFFMQTLRDFMRKNNQPLGKLPALGFKKVNLWTMYNTVQKFGGYDAVTGKRLWRRVYDSLGASTTITSAATYTKRHYERLLLPYERHIRNDLKRQMDEKNSPIGDSCEQKELLDKTKKKPGLTVSNNKAIMQPSFHTDQAIVGKKQNQVIGRDRNTNDNIAPVSSQQGAPLRVTSTADVKRNMMHVAHSQEMQPVMTMSAVTSASYMQGIPPVSVKSITEESKPWRNKSNASTEPPTTSSSDRRERILAAKQFSQEVTVTQDRKQHRREGIGSHEETSARTNLVYAKTTAAVDTNLNQAIPSQRVSKVVNDDTQEVPPPQQLNTTNKGREVIDLTSEDSPPGVKSRSQTVAQTQREIQEMSKVQRPIIGGGENARQRHFQQSQSKQEQNDSSKHHSTKEQKPKVEGSKAYGVQPYSGQPFNNNKAPPRVHESSPGLTTKKALDEGHPPLKQEGSHPKLDKKRHKQARLENLEGRYTHSPSSESVDEHFAEWLRRQSSGQQQHPKSNTRHHYTPEQYRYSYVSEDLCPPDCSCSSSASRKDEIRPPPPKPKKEHYEEELPFSGMTFYPGRWSPSSMMADHPDLYISSPSAHLQGPPDTLSNHLCTASRIFIPTPPMFTPPYHLGVAPMGPALISGGEDQLHIHPHCLLGSTYPGTSNSRTPEGTNYPLYSFT</sequence>
<dbReference type="GO" id="GO:0006357">
    <property type="term" value="P:regulation of transcription by RNA polymerase II"/>
    <property type="evidence" value="ECO:0007669"/>
    <property type="project" value="TreeGrafter"/>
</dbReference>
<comment type="caution">
    <text evidence="7">The sequence shown here is derived from an EMBL/GenBank/DDBJ whole genome shotgun (WGS) entry which is preliminary data.</text>
</comment>
<dbReference type="InterPro" id="IPR051232">
    <property type="entry name" value="ARID/SWI1_ChromRemod"/>
</dbReference>
<keyword evidence="2" id="KW-0804">Transcription</keyword>
<evidence type="ECO:0000259" key="5">
    <source>
        <dbReference type="PROSITE" id="PS51011"/>
    </source>
</evidence>
<dbReference type="PANTHER" id="PTHR13964">
    <property type="entry name" value="RBP-RELATED"/>
    <property type="match status" value="1"/>
</dbReference>